<accession>A0A168K904</accession>
<evidence type="ECO:0000256" key="1">
    <source>
        <dbReference type="SAM" id="MobiDB-lite"/>
    </source>
</evidence>
<organism evidence="2 3">
    <name type="scientific">Mucor lusitanicus CBS 277.49</name>
    <dbReference type="NCBI Taxonomy" id="747725"/>
    <lineage>
        <taxon>Eukaryota</taxon>
        <taxon>Fungi</taxon>
        <taxon>Fungi incertae sedis</taxon>
        <taxon>Mucoromycota</taxon>
        <taxon>Mucoromycotina</taxon>
        <taxon>Mucoromycetes</taxon>
        <taxon>Mucorales</taxon>
        <taxon>Mucorineae</taxon>
        <taxon>Mucoraceae</taxon>
        <taxon>Mucor</taxon>
    </lineage>
</organism>
<dbReference type="EMBL" id="AMYB01000005">
    <property type="protein sequence ID" value="OAD02128.1"/>
    <property type="molecule type" value="Genomic_DNA"/>
</dbReference>
<feature type="compositionally biased region" description="Polar residues" evidence="1">
    <location>
        <begin position="142"/>
        <end position="162"/>
    </location>
</feature>
<evidence type="ECO:0000313" key="2">
    <source>
        <dbReference type="EMBL" id="OAD02128.1"/>
    </source>
</evidence>
<proteinExistence type="predicted"/>
<feature type="region of interest" description="Disordered" evidence="1">
    <location>
        <begin position="87"/>
        <end position="107"/>
    </location>
</feature>
<gene>
    <name evidence="2" type="ORF">MUCCIDRAFT_164066</name>
</gene>
<name>A0A168K904_MUCCL</name>
<feature type="compositionally biased region" description="Low complexity" evidence="1">
    <location>
        <begin position="94"/>
        <end position="106"/>
    </location>
</feature>
<protein>
    <submittedName>
        <fullName evidence="2">Uncharacterized protein</fullName>
    </submittedName>
</protein>
<keyword evidence="3" id="KW-1185">Reference proteome</keyword>
<sequence length="162" mass="17912">MKDKQRSRHEDTPTNKLSYLPLSPPTHQKSPQDSHYQSSSSPVGRPPPMLQQPYLFSNQSNDSECDSEMITASDNFVFEEMNAFLLASQEGEPSSSSSSASTSSSSNINHCFNTLNECPMDFELYDLLGGNPGDMDDDSMSWASDTNDLFPTLPNNNTSREA</sequence>
<dbReference type="OrthoDB" id="2269237at2759"/>
<dbReference type="VEuPathDB" id="FungiDB:MUCCIDRAFT_164066"/>
<dbReference type="AlphaFoldDB" id="A0A168K904"/>
<evidence type="ECO:0000313" key="3">
    <source>
        <dbReference type="Proteomes" id="UP000077051"/>
    </source>
</evidence>
<feature type="region of interest" description="Disordered" evidence="1">
    <location>
        <begin position="128"/>
        <end position="162"/>
    </location>
</feature>
<dbReference type="Proteomes" id="UP000077051">
    <property type="component" value="Unassembled WGS sequence"/>
</dbReference>
<comment type="caution">
    <text evidence="2">The sequence shown here is derived from an EMBL/GenBank/DDBJ whole genome shotgun (WGS) entry which is preliminary data.</text>
</comment>
<feature type="region of interest" description="Disordered" evidence="1">
    <location>
        <begin position="1"/>
        <end position="66"/>
    </location>
</feature>
<feature type="compositionally biased region" description="Low complexity" evidence="1">
    <location>
        <begin position="31"/>
        <end position="42"/>
    </location>
</feature>
<reference evidence="2 3" key="1">
    <citation type="submission" date="2015-06" db="EMBL/GenBank/DDBJ databases">
        <title>Expansion of signal transduction pathways in fungi by whole-genome duplication.</title>
        <authorList>
            <consortium name="DOE Joint Genome Institute"/>
            <person name="Corrochano L.M."/>
            <person name="Kuo A."/>
            <person name="Marcet-Houben M."/>
            <person name="Polaino S."/>
            <person name="Salamov A."/>
            <person name="Villalobos J.M."/>
            <person name="Alvarez M.I."/>
            <person name="Avalos J."/>
            <person name="Benito E.P."/>
            <person name="Benoit I."/>
            <person name="Burger G."/>
            <person name="Camino L.P."/>
            <person name="Canovas D."/>
            <person name="Cerda-Olmedo E."/>
            <person name="Cheng J.-F."/>
            <person name="Dominguez A."/>
            <person name="Elias M."/>
            <person name="Eslava A.P."/>
            <person name="Glaser F."/>
            <person name="Grimwood J."/>
            <person name="Gutierrez G."/>
            <person name="Heitman J."/>
            <person name="Henrissat B."/>
            <person name="Iturriaga E.A."/>
            <person name="Lang B.F."/>
            <person name="Lavin J.L."/>
            <person name="Lee S."/>
            <person name="Li W."/>
            <person name="Lindquist E."/>
            <person name="Lopez-Garcia S."/>
            <person name="Luque E.M."/>
            <person name="Marcos A.T."/>
            <person name="Martin J."/>
            <person name="Mccluskey K."/>
            <person name="Medina H.R."/>
            <person name="Miralles-Duran A."/>
            <person name="Miyazaki A."/>
            <person name="Munoz-Torres E."/>
            <person name="Oguiza J.A."/>
            <person name="Ohm R."/>
            <person name="Olmedo M."/>
            <person name="Orejas M."/>
            <person name="Ortiz-Castellanos L."/>
            <person name="Pisabarro A.G."/>
            <person name="Rodriguez-Romero J."/>
            <person name="Ruiz-Herrera J."/>
            <person name="Ruiz-Vazquez R."/>
            <person name="Sanz C."/>
            <person name="Schackwitz W."/>
            <person name="Schmutz J."/>
            <person name="Shahriari M."/>
            <person name="Shelest E."/>
            <person name="Silva-Franco F."/>
            <person name="Soanes D."/>
            <person name="Syed K."/>
            <person name="Tagua V.G."/>
            <person name="Talbot N.J."/>
            <person name="Thon M."/>
            <person name="De Vries R.P."/>
            <person name="Wiebenga A."/>
            <person name="Yadav J.S."/>
            <person name="Braun E.L."/>
            <person name="Baker S."/>
            <person name="Garre V."/>
            <person name="Horwitz B."/>
            <person name="Torres-Martinez S."/>
            <person name="Idnurm A."/>
            <person name="Herrera-Estrella A."/>
            <person name="Gabaldon T."/>
            <person name="Grigoriev I.V."/>
        </authorList>
    </citation>
    <scope>NUCLEOTIDE SEQUENCE [LARGE SCALE GENOMIC DNA]</scope>
    <source>
        <strain evidence="2 3">CBS 277.49</strain>
    </source>
</reference>
<feature type="compositionally biased region" description="Basic and acidic residues" evidence="1">
    <location>
        <begin position="1"/>
        <end position="13"/>
    </location>
</feature>